<dbReference type="EMBL" id="JBHRST010000009">
    <property type="protein sequence ID" value="MFC3097632.1"/>
    <property type="molecule type" value="Genomic_DNA"/>
</dbReference>
<feature type="region of interest" description="Disordered" evidence="1">
    <location>
        <begin position="185"/>
        <end position="213"/>
    </location>
</feature>
<evidence type="ECO:0000256" key="1">
    <source>
        <dbReference type="SAM" id="MobiDB-lite"/>
    </source>
</evidence>
<accession>A0ABV7E765</accession>
<sequence>MKTSVTHLQTSGGKAAIAACVIGALLASSPAAAQRRPVTDPDASVRDVAMTPLSDLNISRDPIPDILLAARAEPYSRRGIAGCDDILRAVAGLDAILGQDFDIVAPEERGVSVTNLAQRVIGSFIPFRGIIREISGANAHEFEFREAIAAGLMRRAYLKGIGQEMACPYPASPATPEMVARLRAAPAKAEAPPPQPVASAEGFYSSPVVQDIN</sequence>
<reference evidence="4" key="1">
    <citation type="journal article" date="2019" name="Int. J. Syst. Evol. Microbiol.">
        <title>The Global Catalogue of Microorganisms (GCM) 10K type strain sequencing project: providing services to taxonomists for standard genome sequencing and annotation.</title>
        <authorList>
            <consortium name="The Broad Institute Genomics Platform"/>
            <consortium name="The Broad Institute Genome Sequencing Center for Infectious Disease"/>
            <person name="Wu L."/>
            <person name="Ma J."/>
        </authorList>
    </citation>
    <scope>NUCLEOTIDE SEQUENCE [LARGE SCALE GENOMIC DNA]</scope>
    <source>
        <strain evidence="4">KCTC 52607</strain>
    </source>
</reference>
<protein>
    <submittedName>
        <fullName evidence="3">Uncharacterized protein</fullName>
    </submittedName>
</protein>
<dbReference type="RefSeq" id="WP_336925209.1">
    <property type="nucleotide sequence ID" value="NZ_JBANRO010000003.1"/>
</dbReference>
<name>A0ABV7E765_9SPHN</name>
<organism evidence="3 4">
    <name type="scientific">Alteraurantiacibacter palmitatis</name>
    <dbReference type="NCBI Taxonomy" id="2054628"/>
    <lineage>
        <taxon>Bacteria</taxon>
        <taxon>Pseudomonadati</taxon>
        <taxon>Pseudomonadota</taxon>
        <taxon>Alphaproteobacteria</taxon>
        <taxon>Sphingomonadales</taxon>
        <taxon>Erythrobacteraceae</taxon>
        <taxon>Alteraurantiacibacter</taxon>
    </lineage>
</organism>
<evidence type="ECO:0000256" key="2">
    <source>
        <dbReference type="SAM" id="SignalP"/>
    </source>
</evidence>
<keyword evidence="4" id="KW-1185">Reference proteome</keyword>
<evidence type="ECO:0000313" key="4">
    <source>
        <dbReference type="Proteomes" id="UP001595456"/>
    </source>
</evidence>
<comment type="caution">
    <text evidence="3">The sequence shown here is derived from an EMBL/GenBank/DDBJ whole genome shotgun (WGS) entry which is preliminary data.</text>
</comment>
<dbReference type="Proteomes" id="UP001595456">
    <property type="component" value="Unassembled WGS sequence"/>
</dbReference>
<gene>
    <name evidence="3" type="ORF">ACFODU_07420</name>
</gene>
<proteinExistence type="predicted"/>
<evidence type="ECO:0000313" key="3">
    <source>
        <dbReference type="EMBL" id="MFC3097632.1"/>
    </source>
</evidence>
<feature type="chain" id="PRO_5046555724" evidence="2">
    <location>
        <begin position="34"/>
        <end position="213"/>
    </location>
</feature>
<keyword evidence="2" id="KW-0732">Signal</keyword>
<feature type="signal peptide" evidence="2">
    <location>
        <begin position="1"/>
        <end position="33"/>
    </location>
</feature>